<evidence type="ECO:0000313" key="1">
    <source>
        <dbReference type="EMBL" id="CAG8716571.1"/>
    </source>
</evidence>
<reference evidence="1" key="1">
    <citation type="submission" date="2021-06" db="EMBL/GenBank/DDBJ databases">
        <authorList>
            <person name="Kallberg Y."/>
            <person name="Tangrot J."/>
            <person name="Rosling A."/>
        </authorList>
    </citation>
    <scope>NUCLEOTIDE SEQUENCE</scope>
    <source>
        <strain evidence="1">MA461A</strain>
    </source>
</reference>
<name>A0ACA9PMR5_9GLOM</name>
<organism evidence="1 2">
    <name type="scientific">Racocetra persica</name>
    <dbReference type="NCBI Taxonomy" id="160502"/>
    <lineage>
        <taxon>Eukaryota</taxon>
        <taxon>Fungi</taxon>
        <taxon>Fungi incertae sedis</taxon>
        <taxon>Mucoromycota</taxon>
        <taxon>Glomeromycotina</taxon>
        <taxon>Glomeromycetes</taxon>
        <taxon>Diversisporales</taxon>
        <taxon>Gigasporaceae</taxon>
        <taxon>Racocetra</taxon>
    </lineage>
</organism>
<evidence type="ECO:0000313" key="2">
    <source>
        <dbReference type="Proteomes" id="UP000789920"/>
    </source>
</evidence>
<sequence>NESVDIASSNNKVQMLEENLNKELEELEDEIDMNKMQEDLSVHVLID</sequence>
<dbReference type="Proteomes" id="UP000789920">
    <property type="component" value="Unassembled WGS sequence"/>
</dbReference>
<accession>A0ACA9PMR5</accession>
<comment type="caution">
    <text evidence="1">The sequence shown here is derived from an EMBL/GenBank/DDBJ whole genome shotgun (WGS) entry which is preliminary data.</text>
</comment>
<dbReference type="EMBL" id="CAJVQC010022133">
    <property type="protein sequence ID" value="CAG8716571.1"/>
    <property type="molecule type" value="Genomic_DNA"/>
</dbReference>
<protein>
    <submittedName>
        <fullName evidence="1">2687_t:CDS:1</fullName>
    </submittedName>
</protein>
<keyword evidence="2" id="KW-1185">Reference proteome</keyword>
<gene>
    <name evidence="1" type="ORF">RPERSI_LOCUS10940</name>
</gene>
<feature type="non-terminal residue" evidence="1">
    <location>
        <position position="1"/>
    </location>
</feature>
<proteinExistence type="predicted"/>